<proteinExistence type="inferred from homology"/>
<keyword evidence="2 4" id="KW-0819">tRNA processing</keyword>
<dbReference type="eggNOG" id="COG0101">
    <property type="taxonomic scope" value="Bacteria"/>
</dbReference>
<comment type="catalytic activity">
    <reaction evidence="4 7">
        <text>uridine(38/39/40) in tRNA = pseudouridine(38/39/40) in tRNA</text>
        <dbReference type="Rhea" id="RHEA:22376"/>
        <dbReference type="Rhea" id="RHEA-COMP:10085"/>
        <dbReference type="Rhea" id="RHEA-COMP:10087"/>
        <dbReference type="ChEBI" id="CHEBI:65314"/>
        <dbReference type="ChEBI" id="CHEBI:65315"/>
        <dbReference type="EC" id="5.4.99.12"/>
    </reaction>
</comment>
<name>I5ASR9_EUBC6</name>
<dbReference type="InterPro" id="IPR020097">
    <property type="entry name" value="PsdUridine_synth_TruA_a/b_dom"/>
</dbReference>
<dbReference type="InterPro" id="IPR020094">
    <property type="entry name" value="TruA/RsuA/RluB/E/F_N"/>
</dbReference>
<feature type="domain" description="Pseudouridine synthase I TruA alpha/beta" evidence="8">
    <location>
        <begin position="146"/>
        <end position="256"/>
    </location>
</feature>
<evidence type="ECO:0000256" key="1">
    <source>
        <dbReference type="ARBA" id="ARBA00009375"/>
    </source>
</evidence>
<comment type="function">
    <text evidence="4">Formation of pseudouridine at positions 38, 39 and 40 in the anticodon stem and loop of transfer RNAs.</text>
</comment>
<dbReference type="PANTHER" id="PTHR11142">
    <property type="entry name" value="PSEUDOURIDYLATE SYNTHASE"/>
    <property type="match status" value="1"/>
</dbReference>
<dbReference type="InterPro" id="IPR020095">
    <property type="entry name" value="PsdUridine_synth_TruA_C"/>
</dbReference>
<dbReference type="PANTHER" id="PTHR11142:SF0">
    <property type="entry name" value="TRNA PSEUDOURIDINE SYNTHASE-LIKE 1"/>
    <property type="match status" value="1"/>
</dbReference>
<keyword evidence="3 4" id="KW-0413">Isomerase</keyword>
<dbReference type="Gene3D" id="3.30.70.580">
    <property type="entry name" value="Pseudouridine synthase I, catalytic domain, N-terminal subdomain"/>
    <property type="match status" value="1"/>
</dbReference>
<comment type="caution">
    <text evidence="4">Lacks conserved residue(s) required for the propagation of feature annotation.</text>
</comment>
<dbReference type="NCBIfam" id="TIGR00071">
    <property type="entry name" value="hisT_truA"/>
    <property type="match status" value="1"/>
</dbReference>
<accession>I5ASR9</accession>
<feature type="domain" description="Pseudouridine synthase I TruA alpha/beta" evidence="8">
    <location>
        <begin position="10"/>
        <end position="106"/>
    </location>
</feature>
<comment type="similarity">
    <text evidence="1 4 7">Belongs to the tRNA pseudouridine synthase TruA family.</text>
</comment>
<comment type="subunit">
    <text evidence="4">Homodimer.</text>
</comment>
<feature type="binding site" evidence="4 6">
    <location>
        <position position="113"/>
    </location>
    <ligand>
        <name>substrate</name>
    </ligand>
</feature>
<dbReference type="GO" id="GO:0160147">
    <property type="term" value="F:tRNA pseudouridine(38-40) synthase activity"/>
    <property type="evidence" value="ECO:0007669"/>
    <property type="project" value="UniProtKB-EC"/>
</dbReference>
<dbReference type="GO" id="GO:0031119">
    <property type="term" value="P:tRNA pseudouridine synthesis"/>
    <property type="evidence" value="ECO:0007669"/>
    <property type="project" value="UniProtKB-UniRule"/>
</dbReference>
<feature type="active site" description="Nucleophile" evidence="4 5">
    <location>
        <position position="55"/>
    </location>
</feature>
<reference evidence="9 10" key="1">
    <citation type="submission" date="2010-08" db="EMBL/GenBank/DDBJ databases">
        <authorList>
            <consortium name="US DOE Joint Genome Institute (JGI-PGF)"/>
            <person name="Lucas S."/>
            <person name="Copeland A."/>
            <person name="Lapidus A."/>
            <person name="Cheng J.-F."/>
            <person name="Bruce D."/>
            <person name="Goodwin L."/>
            <person name="Pitluck S."/>
            <person name="Land M.L."/>
            <person name="Hauser L."/>
            <person name="Chang Y.-J."/>
            <person name="Anderson I.J."/>
            <person name="Johnson E."/>
            <person name="Mulhopadhyay B."/>
            <person name="Kyrpides N."/>
            <person name="Woyke T.J."/>
        </authorList>
    </citation>
    <scope>NUCLEOTIDE SEQUENCE [LARGE SCALE GENOMIC DNA]</scope>
    <source>
        <strain evidence="9 10">6</strain>
    </source>
</reference>
<dbReference type="HOGENOM" id="CLU_014673_0_1_9"/>
<dbReference type="EC" id="5.4.99.12" evidence="4"/>
<dbReference type="GO" id="GO:0003723">
    <property type="term" value="F:RNA binding"/>
    <property type="evidence" value="ECO:0007669"/>
    <property type="project" value="InterPro"/>
</dbReference>
<evidence type="ECO:0000256" key="6">
    <source>
        <dbReference type="PIRSR" id="PIRSR001430-2"/>
    </source>
</evidence>
<dbReference type="HAMAP" id="MF_00171">
    <property type="entry name" value="TruA"/>
    <property type="match status" value="1"/>
</dbReference>
<dbReference type="AlphaFoldDB" id="I5ASR9"/>
<dbReference type="Gene3D" id="3.30.70.660">
    <property type="entry name" value="Pseudouridine synthase I, catalytic domain, C-terminal subdomain"/>
    <property type="match status" value="1"/>
</dbReference>
<dbReference type="Proteomes" id="UP000005753">
    <property type="component" value="Chromosome"/>
</dbReference>
<evidence type="ECO:0000256" key="3">
    <source>
        <dbReference type="ARBA" id="ARBA00023235"/>
    </source>
</evidence>
<organism evidence="9 10">
    <name type="scientific">Eubacterium cellulosolvens (strain ATCC 43171 / JCM 9499 / 6)</name>
    <name type="common">Cillobacterium cellulosolvens</name>
    <dbReference type="NCBI Taxonomy" id="633697"/>
    <lineage>
        <taxon>Bacteria</taxon>
        <taxon>Bacillati</taxon>
        <taxon>Bacillota</taxon>
        <taxon>Clostridia</taxon>
        <taxon>Eubacteriales</taxon>
        <taxon>Eubacteriaceae</taxon>
        <taxon>Eubacterium</taxon>
    </lineage>
</organism>
<dbReference type="SUPFAM" id="SSF55120">
    <property type="entry name" value="Pseudouridine synthase"/>
    <property type="match status" value="1"/>
</dbReference>
<dbReference type="CDD" id="cd02570">
    <property type="entry name" value="PseudoU_synth_EcTruA"/>
    <property type="match status" value="1"/>
</dbReference>
<keyword evidence="10" id="KW-1185">Reference proteome</keyword>
<evidence type="ECO:0000256" key="5">
    <source>
        <dbReference type="PIRSR" id="PIRSR001430-1"/>
    </source>
</evidence>
<evidence type="ECO:0000313" key="10">
    <source>
        <dbReference type="Proteomes" id="UP000005753"/>
    </source>
</evidence>
<reference evidence="9 10" key="2">
    <citation type="submission" date="2012-02" db="EMBL/GenBank/DDBJ databases">
        <title>Improved High-Quality Draft sequence of Eubacterium cellulosolvens 6.</title>
        <authorList>
            <consortium name="US DOE Joint Genome Institute"/>
            <person name="Lucas S."/>
            <person name="Han J."/>
            <person name="Lapidus A."/>
            <person name="Cheng J.-F."/>
            <person name="Goodwin L."/>
            <person name="Pitluck S."/>
            <person name="Peters L."/>
            <person name="Mikhailova N."/>
            <person name="Gu W."/>
            <person name="Detter J.C."/>
            <person name="Han C."/>
            <person name="Tapia R."/>
            <person name="Land M."/>
            <person name="Hauser L."/>
            <person name="Kyrpides N."/>
            <person name="Ivanova N."/>
            <person name="Pagani I."/>
            <person name="Johnson E."/>
            <person name="Mukhopadhyay B."/>
            <person name="Anderson I."/>
            <person name="Woyke T."/>
        </authorList>
    </citation>
    <scope>NUCLEOTIDE SEQUENCE [LARGE SCALE GENOMIC DNA]</scope>
    <source>
        <strain evidence="9 10">6</strain>
    </source>
</reference>
<dbReference type="FunFam" id="3.30.70.580:FF:000001">
    <property type="entry name" value="tRNA pseudouridine synthase A"/>
    <property type="match status" value="1"/>
</dbReference>
<dbReference type="Pfam" id="PF01416">
    <property type="entry name" value="PseudoU_synth_1"/>
    <property type="match status" value="2"/>
</dbReference>
<protein>
    <recommendedName>
        <fullName evidence="4">tRNA pseudouridine synthase A</fullName>
        <ecNumber evidence="4">5.4.99.12</ecNumber>
    </recommendedName>
    <alternativeName>
        <fullName evidence="4">tRNA pseudouridine(38-40) synthase</fullName>
    </alternativeName>
    <alternativeName>
        <fullName evidence="4">tRNA pseudouridylate synthase I</fullName>
    </alternativeName>
    <alternativeName>
        <fullName evidence="4">tRNA-uridine isomerase I</fullName>
    </alternativeName>
</protein>
<dbReference type="InterPro" id="IPR001406">
    <property type="entry name" value="PsdUridine_synth_TruA"/>
</dbReference>
<evidence type="ECO:0000259" key="8">
    <source>
        <dbReference type="Pfam" id="PF01416"/>
    </source>
</evidence>
<evidence type="ECO:0000256" key="7">
    <source>
        <dbReference type="RuleBase" id="RU003792"/>
    </source>
</evidence>
<dbReference type="InterPro" id="IPR020103">
    <property type="entry name" value="PsdUridine_synth_cat_dom_sf"/>
</dbReference>
<dbReference type="EMBL" id="CM001487">
    <property type="protein sequence ID" value="EIM56842.1"/>
    <property type="molecule type" value="Genomic_DNA"/>
</dbReference>
<sequence>MNIMKRIMLIIAYDGTNYCGFQVQPNGVTVQELVNRAVSELTGEEIRTIGASRTDAGVHARGNVVVFDTKARMPGDKYSYALNPRLPDDIKVQLSREVSPDFHPRYTDTVKTYEYRILNRRMPDPTRRLNTLFNYFSLDADRMQAAARYLEGTHDFRSFQASGETNPDKETVRTIYSASVTRGNAADGNEDLITFRITGNGFLYNMVRILAGTLIEIGRGKLEPEDMKKIMDARSRDAAGPTAPPQGLTLVEIRYPEWEPWEVYENHESNR</sequence>
<dbReference type="PIRSF" id="PIRSF001430">
    <property type="entry name" value="tRNA_psdUrid_synth"/>
    <property type="match status" value="1"/>
</dbReference>
<gene>
    <name evidence="4" type="primary">truA</name>
    <name evidence="9" type="ORF">EubceDRAFT1_1017</name>
</gene>
<evidence type="ECO:0000256" key="4">
    <source>
        <dbReference type="HAMAP-Rule" id="MF_00171"/>
    </source>
</evidence>
<dbReference type="STRING" id="633697.EubceDRAFT1_1017"/>
<evidence type="ECO:0000313" key="9">
    <source>
        <dbReference type="EMBL" id="EIM56842.1"/>
    </source>
</evidence>
<evidence type="ECO:0000256" key="2">
    <source>
        <dbReference type="ARBA" id="ARBA00022694"/>
    </source>
</evidence>